<dbReference type="InterPro" id="IPR006852">
    <property type="entry name" value="TOD1_MUCI70"/>
</dbReference>
<comment type="caution">
    <text evidence="2">The sequence shown here is derived from an EMBL/GenBank/DDBJ whole genome shotgun (WGS) entry which is preliminary data.</text>
</comment>
<gene>
    <name evidence="2" type="ORF">TIS948_LOCUS18206</name>
    <name evidence="3" type="ORF">UJA718_LOCUS23337</name>
</gene>
<organism evidence="2 4">
    <name type="scientific">Rotaria socialis</name>
    <dbReference type="NCBI Taxonomy" id="392032"/>
    <lineage>
        <taxon>Eukaryota</taxon>
        <taxon>Metazoa</taxon>
        <taxon>Spiralia</taxon>
        <taxon>Gnathifera</taxon>
        <taxon>Rotifera</taxon>
        <taxon>Eurotatoria</taxon>
        <taxon>Bdelloidea</taxon>
        <taxon>Philodinida</taxon>
        <taxon>Philodinidae</taxon>
        <taxon>Rotaria</taxon>
    </lineage>
</organism>
<evidence type="ECO:0000259" key="1">
    <source>
        <dbReference type="Pfam" id="PF04765"/>
    </source>
</evidence>
<dbReference type="Proteomes" id="UP000663873">
    <property type="component" value="Unassembled WGS sequence"/>
</dbReference>
<feature type="domain" description="TOD1/MUCI70 glycosyltransferase-like" evidence="1">
    <location>
        <begin position="355"/>
        <end position="631"/>
    </location>
</feature>
<reference evidence="2" key="1">
    <citation type="submission" date="2021-02" db="EMBL/GenBank/DDBJ databases">
        <authorList>
            <person name="Nowell W R."/>
        </authorList>
    </citation>
    <scope>NUCLEOTIDE SEQUENCE</scope>
</reference>
<name>A0A817SR82_9BILA</name>
<accession>A0A817SR82</accession>
<dbReference type="EMBL" id="CAJOBP010005047">
    <property type="protein sequence ID" value="CAF4458735.1"/>
    <property type="molecule type" value="Genomic_DNA"/>
</dbReference>
<dbReference type="AlphaFoldDB" id="A0A817SR82"/>
<dbReference type="EMBL" id="CAJNXB010003160">
    <property type="protein sequence ID" value="CAF3299334.1"/>
    <property type="molecule type" value="Genomic_DNA"/>
</dbReference>
<proteinExistence type="predicted"/>
<dbReference type="Pfam" id="PF04765">
    <property type="entry name" value="TOD1_MUCI70"/>
    <property type="match status" value="1"/>
</dbReference>
<dbReference type="Proteomes" id="UP000663825">
    <property type="component" value="Unassembled WGS sequence"/>
</dbReference>
<keyword evidence="5" id="KW-1185">Reference proteome</keyword>
<dbReference type="OrthoDB" id="1905162at2759"/>
<evidence type="ECO:0000313" key="2">
    <source>
        <dbReference type="EMBL" id="CAF3299334.1"/>
    </source>
</evidence>
<evidence type="ECO:0000313" key="4">
    <source>
        <dbReference type="Proteomes" id="UP000663825"/>
    </source>
</evidence>
<evidence type="ECO:0000313" key="3">
    <source>
        <dbReference type="EMBL" id="CAF4458735.1"/>
    </source>
</evidence>
<sequence length="653" mass="75582">MVRSIKMYPYRRLLFLCALLLGSFITFRIHFSRLTSDVKQDAIREDNISLCFKWQTIDTQQLRASTCLPNHRIISSVWTHDGSGIMKYIQWIATRKLGNIRISRLNDECELIQENDFSVVSENGRFVQIYIMPLTANFDKKSLCSTTIVRIIKFGMLTVPRIYFKRRVLRATIAYQYLDNIRQNHNFTSSWNIPLSKSLQKANVVTKHLIHCINSTSNATSLIIDSEDMIFSNLIESEKMLTNFISVLGFNTSKQSVKDIIQYDSYQFMEDATWWDQSETVQHVLSSLVHSKSEISKNSKDFYHLHGNHSFAHYVADSRQCFNDGTFYQLQSETITNRISTDKPERCSLKPFDCAFGDQYSFSDREKLYQTYPKDDYFNSAPIKCGFAVQSIIDKVRKRYERNDKCEIIVFTCITNCYDPLPTITDAIPLGTCFVALLDTKSLNSLKVPFIVGGQSNNLRHPWDLIDLGNSSSLFRIAAKVTESLKMLGHRMFPLAKWFVWLDGKAYIINIKEVLSLAKTPIIGLHHHDFNRTSELEVNLTVSRVKLREAPNSVELNGSLQEIKLQEAEYKRDGFYSRSNAIGLPLFDIAIFIYRNNHPCSFRHLCGWHNEVNYFSYRGQLSVYYSAERLNLTSYLGFIPRRFYHTLGHTTTC</sequence>
<protein>
    <recommendedName>
        <fullName evidence="1">TOD1/MUCI70 glycosyltransferase-like domain-containing protein</fullName>
    </recommendedName>
</protein>
<dbReference type="InterPro" id="IPR048354">
    <property type="entry name" value="TOD1_MUCI70_glycTrfase_dom"/>
</dbReference>
<evidence type="ECO:0000313" key="5">
    <source>
        <dbReference type="Proteomes" id="UP000663873"/>
    </source>
</evidence>
<dbReference type="PANTHER" id="PTHR12956">
    <property type="entry name" value="ALKALINE CERAMIDASE-RELATED"/>
    <property type="match status" value="1"/>
</dbReference>